<proteinExistence type="predicted"/>
<name>A0A7S4K507_9STRA</name>
<evidence type="ECO:0000313" key="1">
    <source>
        <dbReference type="EMBL" id="CAE2283292.1"/>
    </source>
</evidence>
<reference evidence="1" key="1">
    <citation type="submission" date="2021-01" db="EMBL/GenBank/DDBJ databases">
        <authorList>
            <person name="Corre E."/>
            <person name="Pelletier E."/>
            <person name="Niang G."/>
            <person name="Scheremetjew M."/>
            <person name="Finn R."/>
            <person name="Kale V."/>
            <person name="Holt S."/>
            <person name="Cochrane G."/>
            <person name="Meng A."/>
            <person name="Brown T."/>
            <person name="Cohen L."/>
        </authorList>
    </citation>
    <scope>NUCLEOTIDE SEQUENCE</scope>
    <source>
        <strain evidence="1">Isolate 1302-5</strain>
    </source>
</reference>
<dbReference type="EMBL" id="HBKQ01056865">
    <property type="protein sequence ID" value="CAE2283292.1"/>
    <property type="molecule type" value="Transcribed_RNA"/>
</dbReference>
<gene>
    <name evidence="1" type="ORF">OAUR00152_LOCUS38880</name>
</gene>
<dbReference type="AlphaFoldDB" id="A0A7S4K507"/>
<sequence>MRDNDTSSGRPPSFRPLKRRKICFGARSEAAQKLVDLLGGAGLGIDDLLLWNPLSEQSCGSSVSATAHALFQNSPLSLEQRRLLMELLVNYARQGPLRYAFVEECFKGSGKPLDAKAQKWFLSTFSQS</sequence>
<organism evidence="1">
    <name type="scientific">Odontella aurita</name>
    <dbReference type="NCBI Taxonomy" id="265563"/>
    <lineage>
        <taxon>Eukaryota</taxon>
        <taxon>Sar</taxon>
        <taxon>Stramenopiles</taxon>
        <taxon>Ochrophyta</taxon>
        <taxon>Bacillariophyta</taxon>
        <taxon>Mediophyceae</taxon>
        <taxon>Biddulphiophycidae</taxon>
        <taxon>Eupodiscales</taxon>
        <taxon>Odontellaceae</taxon>
        <taxon>Odontella</taxon>
    </lineage>
</organism>
<protein>
    <submittedName>
        <fullName evidence="1">Uncharacterized protein</fullName>
    </submittedName>
</protein>
<accession>A0A7S4K507</accession>